<protein>
    <recommendedName>
        <fullName evidence="10">MotA/TolQ/ExbB proton channel domain-containing protein</fullName>
    </recommendedName>
</protein>
<evidence type="ECO:0000256" key="8">
    <source>
        <dbReference type="ARBA" id="ARBA00023136"/>
    </source>
</evidence>
<feature type="domain" description="MotA/TolQ/ExbB proton channel" evidence="10">
    <location>
        <begin position="112"/>
        <end position="175"/>
    </location>
</feature>
<comment type="subcellular location">
    <subcellularLocation>
        <location evidence="1">Cell membrane</location>
        <topology evidence="1">Multi-pass membrane protein</topology>
    </subcellularLocation>
</comment>
<feature type="transmembrane region" description="Helical" evidence="9">
    <location>
        <begin position="152"/>
        <end position="175"/>
    </location>
</feature>
<feature type="non-terminal residue" evidence="11">
    <location>
        <position position="176"/>
    </location>
</feature>
<dbReference type="PANTHER" id="PTHR30625">
    <property type="entry name" value="PROTEIN TOLQ"/>
    <property type="match status" value="1"/>
</dbReference>
<keyword evidence="8 9" id="KW-0472">Membrane</keyword>
<dbReference type="AlphaFoldDB" id="A0A383DTL4"/>
<evidence type="ECO:0000256" key="6">
    <source>
        <dbReference type="ARBA" id="ARBA00022927"/>
    </source>
</evidence>
<evidence type="ECO:0000256" key="7">
    <source>
        <dbReference type="ARBA" id="ARBA00022989"/>
    </source>
</evidence>
<comment type="similarity">
    <text evidence="2">Belongs to the ExbB/TolQ family.</text>
</comment>
<organism evidence="11">
    <name type="scientific">marine metagenome</name>
    <dbReference type="NCBI Taxonomy" id="408172"/>
    <lineage>
        <taxon>unclassified sequences</taxon>
        <taxon>metagenomes</taxon>
        <taxon>ecological metagenomes</taxon>
    </lineage>
</organism>
<name>A0A383DTL4_9ZZZZ</name>
<keyword evidence="7 9" id="KW-1133">Transmembrane helix</keyword>
<evidence type="ECO:0000256" key="4">
    <source>
        <dbReference type="ARBA" id="ARBA00022475"/>
    </source>
</evidence>
<dbReference type="EMBL" id="UINC01219950">
    <property type="protein sequence ID" value="SVE47654.1"/>
    <property type="molecule type" value="Genomic_DNA"/>
</dbReference>
<feature type="transmembrane region" description="Helical" evidence="9">
    <location>
        <begin position="56"/>
        <end position="72"/>
    </location>
</feature>
<evidence type="ECO:0000256" key="2">
    <source>
        <dbReference type="ARBA" id="ARBA00010442"/>
    </source>
</evidence>
<gene>
    <name evidence="11" type="ORF">METZ01_LOCUS500508</name>
</gene>
<keyword evidence="3" id="KW-0813">Transport</keyword>
<dbReference type="InterPro" id="IPR050790">
    <property type="entry name" value="ExbB/TolQ_transport"/>
</dbReference>
<evidence type="ECO:0000313" key="11">
    <source>
        <dbReference type="EMBL" id="SVE47654.1"/>
    </source>
</evidence>
<dbReference type="PANTHER" id="PTHR30625:SF15">
    <property type="entry name" value="BIOPOLYMER TRANSPORT PROTEIN EXBB"/>
    <property type="match status" value="1"/>
</dbReference>
<proteinExistence type="inferred from homology"/>
<dbReference type="GO" id="GO:0005886">
    <property type="term" value="C:plasma membrane"/>
    <property type="evidence" value="ECO:0007669"/>
    <property type="project" value="UniProtKB-SubCell"/>
</dbReference>
<dbReference type="GO" id="GO:0017038">
    <property type="term" value="P:protein import"/>
    <property type="evidence" value="ECO:0007669"/>
    <property type="project" value="TreeGrafter"/>
</dbReference>
<evidence type="ECO:0000259" key="10">
    <source>
        <dbReference type="Pfam" id="PF01618"/>
    </source>
</evidence>
<evidence type="ECO:0000256" key="5">
    <source>
        <dbReference type="ARBA" id="ARBA00022692"/>
    </source>
</evidence>
<dbReference type="Pfam" id="PF01618">
    <property type="entry name" value="MotA_ExbB"/>
    <property type="match status" value="1"/>
</dbReference>
<accession>A0A383DTL4</accession>
<evidence type="ECO:0000256" key="3">
    <source>
        <dbReference type="ARBA" id="ARBA00022448"/>
    </source>
</evidence>
<evidence type="ECO:0000256" key="1">
    <source>
        <dbReference type="ARBA" id="ARBA00004651"/>
    </source>
</evidence>
<keyword evidence="5 9" id="KW-0812">Transmembrane</keyword>
<sequence length="176" mass="19091">MKRLFWKGLAVLGMVLWLGCGDTEPGPGPVDGEPKVEQVDVPVPSENSPDILQSPMTWLLFFSAAIAVVVFAERYMLYRSVQINTTEFIGGLGNVMSRGNIVEAISICDSTNSPAARLVREAIVNRDRGRDDMKEALEQAGAGEVARLERNLWVLATLGQIAPLLGLLGTVMGFMT</sequence>
<keyword evidence="6" id="KW-0653">Protein transport</keyword>
<keyword evidence="4" id="KW-1003">Cell membrane</keyword>
<dbReference type="InterPro" id="IPR002898">
    <property type="entry name" value="MotA_ExbB_proton_chnl"/>
</dbReference>
<dbReference type="PROSITE" id="PS51257">
    <property type="entry name" value="PROKAR_LIPOPROTEIN"/>
    <property type="match status" value="1"/>
</dbReference>
<evidence type="ECO:0000256" key="9">
    <source>
        <dbReference type="SAM" id="Phobius"/>
    </source>
</evidence>
<reference evidence="11" key="1">
    <citation type="submission" date="2018-05" db="EMBL/GenBank/DDBJ databases">
        <authorList>
            <person name="Lanie J.A."/>
            <person name="Ng W.-L."/>
            <person name="Kazmierczak K.M."/>
            <person name="Andrzejewski T.M."/>
            <person name="Davidsen T.M."/>
            <person name="Wayne K.J."/>
            <person name="Tettelin H."/>
            <person name="Glass J.I."/>
            <person name="Rusch D."/>
            <person name="Podicherti R."/>
            <person name="Tsui H.-C.T."/>
            <person name="Winkler M.E."/>
        </authorList>
    </citation>
    <scope>NUCLEOTIDE SEQUENCE</scope>
</reference>